<keyword evidence="3" id="KW-1185">Reference proteome</keyword>
<evidence type="ECO:0000256" key="1">
    <source>
        <dbReference type="SAM" id="SignalP"/>
    </source>
</evidence>
<dbReference type="Gene3D" id="3.20.20.190">
    <property type="entry name" value="Phosphatidylinositol (PI) phosphodiesterase"/>
    <property type="match status" value="1"/>
</dbReference>
<dbReference type="OrthoDB" id="195526at2"/>
<dbReference type="InterPro" id="IPR017946">
    <property type="entry name" value="PLC-like_Pdiesterase_TIM-brl"/>
</dbReference>
<accession>A0A1Y5Y6D7</accession>
<reference evidence="2 3" key="1">
    <citation type="submission" date="2017-04" db="EMBL/GenBank/DDBJ databases">
        <authorList>
            <person name="Afonso C.L."/>
            <person name="Miller P.J."/>
            <person name="Scott M.A."/>
            <person name="Spackman E."/>
            <person name="Goraichik I."/>
            <person name="Dimitrov K.M."/>
            <person name="Suarez D.L."/>
            <person name="Swayne D.E."/>
        </authorList>
    </citation>
    <scope>NUCLEOTIDE SEQUENCE [LARGE SCALE GENOMIC DNA]</scope>
    <source>
        <strain evidence="2 3">DSM 43828</strain>
    </source>
</reference>
<organism evidence="2 3">
    <name type="scientific">Kibdelosporangium aridum</name>
    <dbReference type="NCBI Taxonomy" id="2030"/>
    <lineage>
        <taxon>Bacteria</taxon>
        <taxon>Bacillati</taxon>
        <taxon>Actinomycetota</taxon>
        <taxon>Actinomycetes</taxon>
        <taxon>Pseudonocardiales</taxon>
        <taxon>Pseudonocardiaceae</taxon>
        <taxon>Kibdelosporangium</taxon>
    </lineage>
</organism>
<proteinExistence type="predicted"/>
<dbReference type="InterPro" id="IPR032075">
    <property type="entry name" value="PI-PLC-C1"/>
</dbReference>
<protein>
    <submittedName>
        <fullName evidence="2">Phosphoinositide phospholipase C, Ca2+-dependent</fullName>
    </submittedName>
</protein>
<sequence length="344" mass="37326">MTLQSAALPTALLTTAAASPAQAVNFSLAAITGVGVHNAYQKDTFSWMIDALESGASMLEIDLWQNFLGIGRYSVSHWPLFGSGNNCSSSTTFDGLRSGERNQNLATCLRNMRLWHDRTPEHPPLVIKLEAKNGFDGTAGFGPAQLDTIIADALGADNVLKPADVKGTHPTLDAAVRAGNWPDRDSLRGKFVFLLLTGVFEESNPLDRYDAHHEYADHLTTLDTNLHSAMMFPTINGASAADPRIGDNGGTRAQWYVTFDGAAKDWFSIDNRFYVDNHYLVVMSAIHEVPPAIDGRDPAVPDAHARIRQAAAKGATIVSSDWSAREVVSFTIPRGQSLRDQGSF</sequence>
<dbReference type="SUPFAM" id="SSF51695">
    <property type="entry name" value="PLC-like phosphodiesterases"/>
    <property type="match status" value="1"/>
</dbReference>
<dbReference type="GO" id="GO:0006629">
    <property type="term" value="P:lipid metabolic process"/>
    <property type="evidence" value="ECO:0007669"/>
    <property type="project" value="InterPro"/>
</dbReference>
<dbReference type="AlphaFoldDB" id="A0A1Y5Y6D7"/>
<feature type="chain" id="PRO_5012848208" evidence="1">
    <location>
        <begin position="24"/>
        <end position="344"/>
    </location>
</feature>
<name>A0A1Y5Y6D7_KIBAR</name>
<dbReference type="EMBL" id="FWXV01000014">
    <property type="protein sequence ID" value="SMD26363.1"/>
    <property type="molecule type" value="Genomic_DNA"/>
</dbReference>
<feature type="signal peptide" evidence="1">
    <location>
        <begin position="1"/>
        <end position="23"/>
    </location>
</feature>
<dbReference type="Pfam" id="PF16670">
    <property type="entry name" value="PI-PLC-C1"/>
    <property type="match status" value="1"/>
</dbReference>
<gene>
    <name evidence="2" type="ORF">SAMN05661093_09946</name>
</gene>
<evidence type="ECO:0000313" key="3">
    <source>
        <dbReference type="Proteomes" id="UP000192674"/>
    </source>
</evidence>
<evidence type="ECO:0000313" key="2">
    <source>
        <dbReference type="EMBL" id="SMD26363.1"/>
    </source>
</evidence>
<dbReference type="Proteomes" id="UP000192674">
    <property type="component" value="Unassembled WGS sequence"/>
</dbReference>
<dbReference type="GO" id="GO:0008081">
    <property type="term" value="F:phosphoric diester hydrolase activity"/>
    <property type="evidence" value="ECO:0007669"/>
    <property type="project" value="InterPro"/>
</dbReference>
<dbReference type="RefSeq" id="WP_084434118.1">
    <property type="nucleotide sequence ID" value="NZ_FWXV01000014.1"/>
</dbReference>
<keyword evidence="1" id="KW-0732">Signal</keyword>